<reference evidence="3 4" key="1">
    <citation type="submission" date="2019-08" db="EMBL/GenBank/DDBJ databases">
        <title>Formosa sediminis sp. nov., isolated from marine sediment.</title>
        <authorList>
            <person name="Cao W.R."/>
        </authorList>
    </citation>
    <scope>NUCLEOTIDE SEQUENCE [LARGE SCALE GENOMIC DNA]</scope>
    <source>
        <strain evidence="3 4">1494</strain>
    </source>
</reference>
<dbReference type="Proteomes" id="UP000324550">
    <property type="component" value="Unassembled WGS sequence"/>
</dbReference>
<keyword evidence="1" id="KW-1133">Transmembrane helix</keyword>
<feature type="transmembrane region" description="Helical" evidence="1">
    <location>
        <begin position="34"/>
        <end position="51"/>
    </location>
</feature>
<dbReference type="RefSeq" id="WP_148455085.1">
    <property type="nucleotide sequence ID" value="NZ_VSFC01000042.1"/>
</dbReference>
<protein>
    <recommendedName>
        <fullName evidence="2">TonB C-terminal domain-containing protein</fullName>
    </recommendedName>
</protein>
<dbReference type="OrthoDB" id="1522859at2"/>
<keyword evidence="1" id="KW-0812">Transmembrane</keyword>
<dbReference type="Gene3D" id="3.30.1150.10">
    <property type="match status" value="1"/>
</dbReference>
<evidence type="ECO:0000313" key="3">
    <source>
        <dbReference type="EMBL" id="TYA55175.1"/>
    </source>
</evidence>
<gene>
    <name evidence="3" type="ORF">FVF61_07900</name>
</gene>
<organism evidence="3 4">
    <name type="scientific">Formosa maritima</name>
    <dbReference type="NCBI Taxonomy" id="2592046"/>
    <lineage>
        <taxon>Bacteria</taxon>
        <taxon>Pseudomonadati</taxon>
        <taxon>Bacteroidota</taxon>
        <taxon>Flavobacteriia</taxon>
        <taxon>Flavobacteriales</taxon>
        <taxon>Flavobacteriaceae</taxon>
        <taxon>Formosa</taxon>
    </lineage>
</organism>
<keyword evidence="1" id="KW-0472">Membrane</keyword>
<dbReference type="Pfam" id="PF03544">
    <property type="entry name" value="TonB_C"/>
    <property type="match status" value="1"/>
</dbReference>
<dbReference type="GO" id="GO:0055085">
    <property type="term" value="P:transmembrane transport"/>
    <property type="evidence" value="ECO:0007669"/>
    <property type="project" value="InterPro"/>
</dbReference>
<feature type="domain" description="TonB C-terminal" evidence="2">
    <location>
        <begin position="199"/>
        <end position="259"/>
    </location>
</feature>
<dbReference type="EMBL" id="VSFC01000042">
    <property type="protein sequence ID" value="TYA55175.1"/>
    <property type="molecule type" value="Genomic_DNA"/>
</dbReference>
<evidence type="ECO:0000259" key="2">
    <source>
        <dbReference type="Pfam" id="PF03544"/>
    </source>
</evidence>
<keyword evidence="4" id="KW-1185">Reference proteome</keyword>
<dbReference type="SUPFAM" id="SSF74653">
    <property type="entry name" value="TolA/TonB C-terminal domain"/>
    <property type="match status" value="1"/>
</dbReference>
<sequence length="261" mass="29829">MISRKKNCNLNRQIENSESRSQKHDANLQKNSSIYFQIGLIVCLLVAYGLFEASFKTAHVIPPEIGKLPEEDIYVYNVPIKIYEENNDVEKEKIKPIKLINTIVIDDDSRITPKDFVPVPETINPPVDPRKIKVLEEPDDLPPFNIMAVEQVPIFPGCEDAITNEARRQCMSDKISSHIQKKFNIGIAERIGLLGEQKIYVMFKIDKQGNVENIKSNSKINQLNEEAERVISTLPQMIPGKQKDKNVEVMYNVPIKFNIIN</sequence>
<comment type="caution">
    <text evidence="3">The sequence shown here is derived from an EMBL/GenBank/DDBJ whole genome shotgun (WGS) entry which is preliminary data.</text>
</comment>
<proteinExistence type="predicted"/>
<evidence type="ECO:0000313" key="4">
    <source>
        <dbReference type="Proteomes" id="UP000324550"/>
    </source>
</evidence>
<evidence type="ECO:0000256" key="1">
    <source>
        <dbReference type="SAM" id="Phobius"/>
    </source>
</evidence>
<dbReference type="InterPro" id="IPR037682">
    <property type="entry name" value="TonB_C"/>
</dbReference>
<name>A0A5D0G8D6_9FLAO</name>
<dbReference type="AlphaFoldDB" id="A0A5D0G8D6"/>
<accession>A0A5D0G8D6</accession>